<dbReference type="EMBL" id="ASHM01149458">
    <property type="protein sequence ID" value="PNX62656.1"/>
    <property type="molecule type" value="Genomic_DNA"/>
</dbReference>
<name>A0A2K3K8P7_TRIPR</name>
<gene>
    <name evidence="1" type="ORF">L195_g061251</name>
</gene>
<protein>
    <submittedName>
        <fullName evidence="1">Uncharacterized protein</fullName>
    </submittedName>
</protein>
<organism evidence="1 2">
    <name type="scientific">Trifolium pratense</name>
    <name type="common">Red clover</name>
    <dbReference type="NCBI Taxonomy" id="57577"/>
    <lineage>
        <taxon>Eukaryota</taxon>
        <taxon>Viridiplantae</taxon>
        <taxon>Streptophyta</taxon>
        <taxon>Embryophyta</taxon>
        <taxon>Tracheophyta</taxon>
        <taxon>Spermatophyta</taxon>
        <taxon>Magnoliopsida</taxon>
        <taxon>eudicotyledons</taxon>
        <taxon>Gunneridae</taxon>
        <taxon>Pentapetalae</taxon>
        <taxon>rosids</taxon>
        <taxon>fabids</taxon>
        <taxon>Fabales</taxon>
        <taxon>Fabaceae</taxon>
        <taxon>Papilionoideae</taxon>
        <taxon>50 kb inversion clade</taxon>
        <taxon>NPAAA clade</taxon>
        <taxon>Hologalegina</taxon>
        <taxon>IRL clade</taxon>
        <taxon>Trifolieae</taxon>
        <taxon>Trifolium</taxon>
    </lineage>
</organism>
<evidence type="ECO:0000313" key="1">
    <source>
        <dbReference type="EMBL" id="PNX62656.1"/>
    </source>
</evidence>
<reference evidence="1 2" key="1">
    <citation type="journal article" date="2014" name="Am. J. Bot.">
        <title>Genome assembly and annotation for red clover (Trifolium pratense; Fabaceae).</title>
        <authorList>
            <person name="Istvanek J."/>
            <person name="Jaros M."/>
            <person name="Krenek A."/>
            <person name="Repkova J."/>
        </authorList>
    </citation>
    <scope>NUCLEOTIDE SEQUENCE [LARGE SCALE GENOMIC DNA]</scope>
    <source>
        <strain evidence="2">cv. Tatra</strain>
        <tissue evidence="1">Young leaves</tissue>
    </source>
</reference>
<sequence length="45" mass="4965">SYLEYLDVRSCPHITKAGLDEAGLHFPDCCKINFNGSINEPAVLL</sequence>
<feature type="non-terminal residue" evidence="1">
    <location>
        <position position="1"/>
    </location>
</feature>
<accession>A0A2K3K8P7</accession>
<dbReference type="Proteomes" id="UP000236291">
    <property type="component" value="Unassembled WGS sequence"/>
</dbReference>
<comment type="caution">
    <text evidence="1">The sequence shown here is derived from an EMBL/GenBank/DDBJ whole genome shotgun (WGS) entry which is preliminary data.</text>
</comment>
<evidence type="ECO:0000313" key="2">
    <source>
        <dbReference type="Proteomes" id="UP000236291"/>
    </source>
</evidence>
<dbReference type="STRING" id="57577.A0A2K3K8P7"/>
<proteinExistence type="predicted"/>
<dbReference type="ExpressionAtlas" id="A0A2K3K8P7">
    <property type="expression patterns" value="baseline"/>
</dbReference>
<reference evidence="1 2" key="2">
    <citation type="journal article" date="2017" name="Front. Plant Sci.">
        <title>Gene Classification and Mining of Molecular Markers Useful in Red Clover (Trifolium pratense) Breeding.</title>
        <authorList>
            <person name="Istvanek J."/>
            <person name="Dluhosova J."/>
            <person name="Dluhos P."/>
            <person name="Patkova L."/>
            <person name="Nedelnik J."/>
            <person name="Repkova J."/>
        </authorList>
    </citation>
    <scope>NUCLEOTIDE SEQUENCE [LARGE SCALE GENOMIC DNA]</scope>
    <source>
        <strain evidence="2">cv. Tatra</strain>
        <tissue evidence="1">Young leaves</tissue>
    </source>
</reference>
<dbReference type="AlphaFoldDB" id="A0A2K3K8P7"/>